<reference evidence="3" key="1">
    <citation type="journal article" date="2020" name="Stud. Mycol.">
        <title>101 Dothideomycetes genomes: a test case for predicting lifestyles and emergence of pathogens.</title>
        <authorList>
            <person name="Haridas S."/>
            <person name="Albert R."/>
            <person name="Binder M."/>
            <person name="Bloem J."/>
            <person name="Labutti K."/>
            <person name="Salamov A."/>
            <person name="Andreopoulos B."/>
            <person name="Baker S."/>
            <person name="Barry K."/>
            <person name="Bills G."/>
            <person name="Bluhm B."/>
            <person name="Cannon C."/>
            <person name="Castanera R."/>
            <person name="Culley D."/>
            <person name="Daum C."/>
            <person name="Ezra D."/>
            <person name="Gonzalez J."/>
            <person name="Henrissat B."/>
            <person name="Kuo A."/>
            <person name="Liang C."/>
            <person name="Lipzen A."/>
            <person name="Lutzoni F."/>
            <person name="Magnuson J."/>
            <person name="Mondo S."/>
            <person name="Nolan M."/>
            <person name="Ohm R."/>
            <person name="Pangilinan J."/>
            <person name="Park H.-J."/>
            <person name="Ramirez L."/>
            <person name="Alfaro M."/>
            <person name="Sun H."/>
            <person name="Tritt A."/>
            <person name="Yoshinaga Y."/>
            <person name="Zwiers L.-H."/>
            <person name="Turgeon B."/>
            <person name="Goodwin S."/>
            <person name="Spatafora J."/>
            <person name="Crous P."/>
            <person name="Grigoriev I."/>
        </authorList>
    </citation>
    <scope>NUCLEOTIDE SEQUENCE</scope>
    <source>
        <strain evidence="3">CBS 113818</strain>
    </source>
</reference>
<dbReference type="EMBL" id="MU006216">
    <property type="protein sequence ID" value="KAF2833591.1"/>
    <property type="molecule type" value="Genomic_DNA"/>
</dbReference>
<evidence type="ECO:0000313" key="4">
    <source>
        <dbReference type="Proteomes" id="UP000799424"/>
    </source>
</evidence>
<evidence type="ECO:0000313" key="3">
    <source>
        <dbReference type="EMBL" id="KAF2833591.1"/>
    </source>
</evidence>
<dbReference type="PANTHER" id="PTHR16861:SF4">
    <property type="entry name" value="SH3 DOMAIN PROTEIN (AFU_ORTHOLOGUE AFUA_1G13610)"/>
    <property type="match status" value="1"/>
</dbReference>
<feature type="region of interest" description="Disordered" evidence="1">
    <location>
        <begin position="197"/>
        <end position="238"/>
    </location>
</feature>
<sequence>MVAKRLRVRQDSASPTASSSRTSYPQPTMTIALSTTFTPAASCASNKLTMLPPPGYFIWANEPVPFQNTTVTNCYPSEFLKGYTSVASGLDQSSVVPVMSPLVCPSNFCVQFVGDDNYMACCPSGYLFAPPKTPLVRDRPGYGGTCYSDFTVSSTATVLKYDESGSTMVAPFVATTSLAQAFAHPIDGFAPNAPKLGCASPSPSPSPSSSLSSSNLSSRISAPSSASTSSTAASGSTGVSPGVIAGAVVGSVLGLIAIVGLVLFLLRRRHAQKSGQQQDVHQLDDGFVQRRPEEMAAIPKSDKYAHIDEAGGHGIHEMNAEPVHELSGVNKTAWPSDKKYVDRS</sequence>
<accession>A0A6A7AJW8</accession>
<feature type="compositionally biased region" description="Low complexity" evidence="1">
    <location>
        <begin position="207"/>
        <end position="238"/>
    </location>
</feature>
<keyword evidence="2" id="KW-0472">Membrane</keyword>
<feature type="region of interest" description="Disordered" evidence="1">
    <location>
        <begin position="1"/>
        <end position="26"/>
    </location>
</feature>
<dbReference type="AlphaFoldDB" id="A0A6A7AJW8"/>
<protein>
    <submittedName>
        <fullName evidence="3">Uncharacterized protein</fullName>
    </submittedName>
</protein>
<dbReference type="OrthoDB" id="5985073at2759"/>
<keyword evidence="2" id="KW-1133">Transmembrane helix</keyword>
<dbReference type="PANTHER" id="PTHR16861">
    <property type="entry name" value="GLYCOPROTEIN 38"/>
    <property type="match status" value="1"/>
</dbReference>
<organism evidence="3 4">
    <name type="scientific">Ophiobolus disseminans</name>
    <dbReference type="NCBI Taxonomy" id="1469910"/>
    <lineage>
        <taxon>Eukaryota</taxon>
        <taxon>Fungi</taxon>
        <taxon>Dikarya</taxon>
        <taxon>Ascomycota</taxon>
        <taxon>Pezizomycotina</taxon>
        <taxon>Dothideomycetes</taxon>
        <taxon>Pleosporomycetidae</taxon>
        <taxon>Pleosporales</taxon>
        <taxon>Pleosporineae</taxon>
        <taxon>Phaeosphaeriaceae</taxon>
        <taxon>Ophiobolus</taxon>
    </lineage>
</organism>
<keyword evidence="4" id="KW-1185">Reference proteome</keyword>
<proteinExistence type="predicted"/>
<evidence type="ECO:0000256" key="1">
    <source>
        <dbReference type="SAM" id="MobiDB-lite"/>
    </source>
</evidence>
<gene>
    <name evidence="3" type="ORF">CC86DRAFT_11882</name>
</gene>
<name>A0A6A7AJW8_9PLEO</name>
<feature type="transmembrane region" description="Helical" evidence="2">
    <location>
        <begin position="243"/>
        <end position="266"/>
    </location>
</feature>
<dbReference type="CDD" id="cd12087">
    <property type="entry name" value="TM_EGFR-like"/>
    <property type="match status" value="1"/>
</dbReference>
<evidence type="ECO:0000256" key="2">
    <source>
        <dbReference type="SAM" id="Phobius"/>
    </source>
</evidence>
<dbReference type="Proteomes" id="UP000799424">
    <property type="component" value="Unassembled WGS sequence"/>
</dbReference>
<keyword evidence="2" id="KW-0812">Transmembrane</keyword>
<feature type="region of interest" description="Disordered" evidence="1">
    <location>
        <begin position="316"/>
        <end position="344"/>
    </location>
</feature>
<feature type="compositionally biased region" description="Low complexity" evidence="1">
    <location>
        <begin position="12"/>
        <end position="23"/>
    </location>
</feature>